<keyword evidence="3" id="KW-1185">Reference proteome</keyword>
<reference evidence="2" key="1">
    <citation type="journal article" date="2020" name="bioRxiv">
        <title>Chromosome-level reference genome of the European wasp spider Argiope bruennichi: a resource for studies on range expansion and evolutionary adaptation.</title>
        <authorList>
            <person name="Sheffer M.M."/>
            <person name="Hoppe A."/>
            <person name="Krehenwinkel H."/>
            <person name="Uhl G."/>
            <person name="Kuss A.W."/>
            <person name="Jensen L."/>
            <person name="Jensen C."/>
            <person name="Gillespie R.G."/>
            <person name="Hoff K.J."/>
            <person name="Prost S."/>
        </authorList>
    </citation>
    <scope>NUCLEOTIDE SEQUENCE</scope>
</reference>
<accession>A0A8T0ETE1</accession>
<comment type="caution">
    <text evidence="2">The sequence shown here is derived from an EMBL/GenBank/DDBJ whole genome shotgun (WGS) entry which is preliminary data.</text>
</comment>
<evidence type="ECO:0008006" key="4">
    <source>
        <dbReference type="Google" id="ProtNLM"/>
    </source>
</evidence>
<keyword evidence="1" id="KW-0732">Signal</keyword>
<reference evidence="2" key="2">
    <citation type="submission" date="2020-06" db="EMBL/GenBank/DDBJ databases">
        <authorList>
            <person name="Sheffer M."/>
        </authorList>
    </citation>
    <scope>NUCLEOTIDE SEQUENCE</scope>
</reference>
<dbReference type="EMBL" id="JABXBU010002072">
    <property type="protein sequence ID" value="KAF8778671.1"/>
    <property type="molecule type" value="Genomic_DNA"/>
</dbReference>
<evidence type="ECO:0000256" key="1">
    <source>
        <dbReference type="SAM" id="SignalP"/>
    </source>
</evidence>
<evidence type="ECO:0000313" key="3">
    <source>
        <dbReference type="Proteomes" id="UP000807504"/>
    </source>
</evidence>
<sequence>MERRSLFSLFIFITLRRVALVPASSCQTRPLTLGKVSWPANKLTLDHSNLSLLHDQCRCRPIPHLSSRSVHFPCSFIRGSIGGFRFGNHLVSIRNILMVAMANTKDY</sequence>
<feature type="chain" id="PRO_5035869694" description="Secreted protein" evidence="1">
    <location>
        <begin position="24"/>
        <end position="107"/>
    </location>
</feature>
<gene>
    <name evidence="2" type="ORF">HNY73_015372</name>
</gene>
<evidence type="ECO:0000313" key="2">
    <source>
        <dbReference type="EMBL" id="KAF8778671.1"/>
    </source>
</evidence>
<protein>
    <recommendedName>
        <fullName evidence="4">Secreted protein</fullName>
    </recommendedName>
</protein>
<feature type="signal peptide" evidence="1">
    <location>
        <begin position="1"/>
        <end position="23"/>
    </location>
</feature>
<name>A0A8T0ETE1_ARGBR</name>
<organism evidence="2 3">
    <name type="scientific">Argiope bruennichi</name>
    <name type="common">Wasp spider</name>
    <name type="synonym">Aranea bruennichi</name>
    <dbReference type="NCBI Taxonomy" id="94029"/>
    <lineage>
        <taxon>Eukaryota</taxon>
        <taxon>Metazoa</taxon>
        <taxon>Ecdysozoa</taxon>
        <taxon>Arthropoda</taxon>
        <taxon>Chelicerata</taxon>
        <taxon>Arachnida</taxon>
        <taxon>Araneae</taxon>
        <taxon>Araneomorphae</taxon>
        <taxon>Entelegynae</taxon>
        <taxon>Araneoidea</taxon>
        <taxon>Araneidae</taxon>
        <taxon>Argiope</taxon>
    </lineage>
</organism>
<dbReference type="AlphaFoldDB" id="A0A8T0ETE1"/>
<proteinExistence type="predicted"/>
<dbReference type="Proteomes" id="UP000807504">
    <property type="component" value="Unassembled WGS sequence"/>
</dbReference>